<dbReference type="Proteomes" id="UP000184518">
    <property type="component" value="Unassembled WGS sequence"/>
</dbReference>
<dbReference type="RefSeq" id="WP_072956433.1">
    <property type="nucleotide sequence ID" value="NZ_FQUT01000004.1"/>
</dbReference>
<dbReference type="AlphaFoldDB" id="A0A1M5BNI9"/>
<evidence type="ECO:0000313" key="2">
    <source>
        <dbReference type="Proteomes" id="UP000184518"/>
    </source>
</evidence>
<dbReference type="STRING" id="1416778.SAMN05443633_104229"/>
<sequence>MINNLKIIIYKKIFVIAALDVAGLISAKTAEVENLKVSNKKIEKVKRNQPFLSVKYKLLSMIQKEILQDLNGF</sequence>
<organism evidence="1 2">
    <name type="scientific">Chryseobacterium arachidis</name>
    <dbReference type="NCBI Taxonomy" id="1416778"/>
    <lineage>
        <taxon>Bacteria</taxon>
        <taxon>Pseudomonadati</taxon>
        <taxon>Bacteroidota</taxon>
        <taxon>Flavobacteriia</taxon>
        <taxon>Flavobacteriales</taxon>
        <taxon>Weeksellaceae</taxon>
        <taxon>Chryseobacterium group</taxon>
        <taxon>Chryseobacterium</taxon>
    </lineage>
</organism>
<reference evidence="2" key="1">
    <citation type="submission" date="2016-11" db="EMBL/GenBank/DDBJ databases">
        <authorList>
            <person name="Varghese N."/>
            <person name="Submissions S."/>
        </authorList>
    </citation>
    <scope>NUCLEOTIDE SEQUENCE [LARGE SCALE GENOMIC DNA]</scope>
    <source>
        <strain evidence="2">DSM 27619</strain>
    </source>
</reference>
<keyword evidence="2" id="KW-1185">Reference proteome</keyword>
<gene>
    <name evidence="1" type="ORF">SAMN05443633_104229</name>
</gene>
<accession>A0A1M5BNI9</accession>
<evidence type="ECO:0000313" key="1">
    <source>
        <dbReference type="EMBL" id="SHF43945.1"/>
    </source>
</evidence>
<name>A0A1M5BNI9_9FLAO</name>
<proteinExistence type="predicted"/>
<protein>
    <submittedName>
        <fullName evidence="1">Uncharacterized protein</fullName>
    </submittedName>
</protein>
<dbReference type="EMBL" id="FQUT01000004">
    <property type="protein sequence ID" value="SHF43945.1"/>
    <property type="molecule type" value="Genomic_DNA"/>
</dbReference>